<evidence type="ECO:0000313" key="1">
    <source>
        <dbReference type="EMBL" id="KAJ3543862.1"/>
    </source>
</evidence>
<organism evidence="1 2">
    <name type="scientific">Fusarium decemcellulare</name>
    <dbReference type="NCBI Taxonomy" id="57161"/>
    <lineage>
        <taxon>Eukaryota</taxon>
        <taxon>Fungi</taxon>
        <taxon>Dikarya</taxon>
        <taxon>Ascomycota</taxon>
        <taxon>Pezizomycotina</taxon>
        <taxon>Sordariomycetes</taxon>
        <taxon>Hypocreomycetidae</taxon>
        <taxon>Hypocreales</taxon>
        <taxon>Nectriaceae</taxon>
        <taxon>Fusarium</taxon>
        <taxon>Fusarium decemcellulare species complex</taxon>
    </lineage>
</organism>
<reference evidence="1" key="1">
    <citation type="submission" date="2022-08" db="EMBL/GenBank/DDBJ databases">
        <title>Genome Sequence of Fusarium decemcellulare.</title>
        <authorList>
            <person name="Buettner E."/>
        </authorList>
    </citation>
    <scope>NUCLEOTIDE SEQUENCE</scope>
    <source>
        <strain evidence="1">Babe19</strain>
    </source>
</reference>
<keyword evidence="2" id="KW-1185">Reference proteome</keyword>
<name>A0ACC1SPL1_9HYPO</name>
<accession>A0ACC1SPL1</accession>
<evidence type="ECO:0000313" key="2">
    <source>
        <dbReference type="Proteomes" id="UP001148629"/>
    </source>
</evidence>
<proteinExistence type="predicted"/>
<sequence>MSSTLNGVALITGAASGIGRGVAVTLAQEGCSRLFLADIDLDGLHVTREAIVANSPEVQVEVCQADISSEDDVKRMINTCVLRLGRMDYALNIAGAVPTRTPIVQTSVDTFDKIIRINQYGTWLCHQLEIQQMLQQEPVADHGGVRGSIVTVSSLAGINASSGMSPYSASKHSIIGLVKTDAQDYGPHGIRINGICPGMIDTELFRKTSPPDAPAKLEKATPLRRLGKPEDVAYLAAFLCSSKSSFLHGAVIPCDGGLVLQRSVI</sequence>
<dbReference type="Proteomes" id="UP001148629">
    <property type="component" value="Unassembled WGS sequence"/>
</dbReference>
<dbReference type="EMBL" id="JANRMS010000224">
    <property type="protein sequence ID" value="KAJ3543862.1"/>
    <property type="molecule type" value="Genomic_DNA"/>
</dbReference>
<protein>
    <submittedName>
        <fullName evidence="1">Uncharacterized protein</fullName>
    </submittedName>
</protein>
<comment type="caution">
    <text evidence="1">The sequence shown here is derived from an EMBL/GenBank/DDBJ whole genome shotgun (WGS) entry which is preliminary data.</text>
</comment>
<gene>
    <name evidence="1" type="ORF">NM208_g3359</name>
</gene>